<dbReference type="OrthoDB" id="5850217at2759"/>
<proteinExistence type="predicted"/>
<dbReference type="PeptideAtlas" id="Q9N474"/>
<evidence type="ECO:0000313" key="5">
    <source>
        <dbReference type="WormBase" id="Y23H5B.8"/>
    </source>
</evidence>
<evidence type="ECO:0000313" key="3">
    <source>
        <dbReference type="EMBL" id="CCD68139.1"/>
    </source>
</evidence>
<keyword evidence="1" id="KW-0732">Signal</keyword>
<dbReference type="eggNOG" id="ENOG502TI2Q">
    <property type="taxonomic scope" value="Eukaryota"/>
</dbReference>
<dbReference type="FunCoup" id="Q9N474">
    <property type="interactions" value="238"/>
</dbReference>
<dbReference type="EMBL" id="BX284601">
    <property type="protein sequence ID" value="CCD68139.1"/>
    <property type="molecule type" value="Genomic_DNA"/>
</dbReference>
<dbReference type="InterPro" id="IPR002542">
    <property type="entry name" value="T20D4.11-like_dom"/>
</dbReference>
<dbReference type="Pfam" id="PF01579">
    <property type="entry name" value="DUF19"/>
    <property type="match status" value="1"/>
</dbReference>
<dbReference type="RefSeq" id="NP_490994.1">
    <property type="nucleotide sequence ID" value="NM_058593.1"/>
</dbReference>
<dbReference type="Proteomes" id="UP000001940">
    <property type="component" value="Chromosome I"/>
</dbReference>
<reference evidence="3 4" key="1">
    <citation type="journal article" date="1998" name="Science">
        <title>Genome sequence of the nematode C. elegans: a platform for investigating biology.</title>
        <authorList>
            <consortium name="The C. elegans sequencing consortium"/>
            <person name="Sulson J.E."/>
            <person name="Waterston R."/>
        </authorList>
    </citation>
    <scope>NUCLEOTIDE SEQUENCE [LARGE SCALE GENOMIC DNA]</scope>
    <source>
        <strain evidence="3 4">Bristol N2</strain>
    </source>
</reference>
<evidence type="ECO:0000313" key="4">
    <source>
        <dbReference type="Proteomes" id="UP000001940"/>
    </source>
</evidence>
<feature type="chain" id="PRO_5004335269" evidence="1">
    <location>
        <begin position="21"/>
        <end position="174"/>
    </location>
</feature>
<dbReference type="AGR" id="WB:WBGene00021279"/>
<name>Q9N474_CAEEL</name>
<dbReference type="InParanoid" id="Q9N474"/>
<gene>
    <name evidence="3" type="ORF">CELE_Y23H5B.8</name>
    <name evidence="3 5" type="ORF">Y23H5B.8</name>
</gene>
<organism evidence="3 4">
    <name type="scientific">Caenorhabditis elegans</name>
    <dbReference type="NCBI Taxonomy" id="6239"/>
    <lineage>
        <taxon>Eukaryota</taxon>
        <taxon>Metazoa</taxon>
        <taxon>Ecdysozoa</taxon>
        <taxon>Nematoda</taxon>
        <taxon>Chromadorea</taxon>
        <taxon>Rhabditida</taxon>
        <taxon>Rhabditina</taxon>
        <taxon>Rhabditomorpha</taxon>
        <taxon>Rhabditoidea</taxon>
        <taxon>Rhabditidae</taxon>
        <taxon>Peloderinae</taxon>
        <taxon>Caenorhabditis</taxon>
    </lineage>
</organism>
<dbReference type="GeneID" id="189528"/>
<dbReference type="CTD" id="189528"/>
<protein>
    <submittedName>
        <fullName evidence="3">T20D4.11-like domain-containing protein</fullName>
    </submittedName>
</protein>
<dbReference type="KEGG" id="cel:CELE_Y23H5B.8"/>
<feature type="domain" description="T20D4.11-like" evidence="2">
    <location>
        <begin position="24"/>
        <end position="170"/>
    </location>
</feature>
<evidence type="ECO:0000256" key="1">
    <source>
        <dbReference type="SAM" id="SignalP"/>
    </source>
</evidence>
<feature type="signal peptide" evidence="1">
    <location>
        <begin position="1"/>
        <end position="20"/>
    </location>
</feature>
<dbReference type="PaxDb" id="6239-Y23H5B.8"/>
<dbReference type="AlphaFoldDB" id="Q9N474"/>
<evidence type="ECO:0000259" key="2">
    <source>
        <dbReference type="Pfam" id="PF01579"/>
    </source>
</evidence>
<accession>Q9N474</accession>
<dbReference type="UCSC" id="Y23H5B.8">
    <property type="organism name" value="c. elegans"/>
</dbReference>
<dbReference type="HOGENOM" id="CLU_127285_0_0_1"/>
<dbReference type="WormBase" id="Y23H5B.8">
    <property type="protein sequence ID" value="CE23004"/>
    <property type="gene ID" value="WBGene00021279"/>
</dbReference>
<dbReference type="Bgee" id="WBGene00021279">
    <property type="expression patterns" value="Expressed in embryo and 3 other cell types or tissues"/>
</dbReference>
<sequence length="174" mass="20013">MAKILLFLLSTFFVFSIVSGQQTNYENCLTKLNKMKNILNNLKLETTKHGKNVKIGNLETFYHMCIDTTNCVESMEIPELLKSILRFGTMFMRSACEDLGLKVGPFSKCMEKTKFDVTTLKNTTIGEDKPKCWLTPDEFSELQRVVQEQCGDEAWEDMLKNEDKVKVMTCENQP</sequence>
<keyword evidence="4" id="KW-1185">Reference proteome</keyword>
<dbReference type="SMR" id="Q9N474"/>
<dbReference type="OMA" id="PFSKCME"/>